<dbReference type="RefSeq" id="WP_015763799.1">
    <property type="nucleotide sequence ID" value="NZ_CP039375.1"/>
</dbReference>
<dbReference type="Proteomes" id="UP000297053">
    <property type="component" value="Chromosome"/>
</dbReference>
<dbReference type="GeneID" id="42177578"/>
<gene>
    <name evidence="2" type="ORF">E5139_01535</name>
</gene>
<evidence type="ECO:0000313" key="2">
    <source>
        <dbReference type="EMBL" id="QCD64381.1"/>
    </source>
</evidence>
<reference evidence="2 3" key="2">
    <citation type="submission" date="2019-04" db="EMBL/GenBank/DDBJ databases">
        <authorList>
            <person name="Yang S."/>
            <person name="Wei W."/>
        </authorList>
    </citation>
    <scope>NUCLEOTIDE SEQUENCE [LARGE SCALE GENOMIC DNA]</scope>
    <source>
        <strain evidence="3">ZP60</strain>
    </source>
</reference>
<dbReference type="InterPro" id="IPR055757">
    <property type="entry name" value="DUF7333"/>
</dbReference>
<dbReference type="KEGG" id="halz:E5139_01535"/>
<feature type="transmembrane region" description="Helical" evidence="1">
    <location>
        <begin position="30"/>
        <end position="52"/>
    </location>
</feature>
<dbReference type="AlphaFoldDB" id="A0A4D6KEH8"/>
<dbReference type="OMA" id="EYRASHY"/>
<name>A0A4D6KEH8_9EURY</name>
<dbReference type="Pfam" id="PF24020">
    <property type="entry name" value="DUF7333"/>
    <property type="match status" value="1"/>
</dbReference>
<keyword evidence="1" id="KW-0472">Membrane</keyword>
<evidence type="ECO:0000313" key="3">
    <source>
        <dbReference type="Proteomes" id="UP000297053"/>
    </source>
</evidence>
<evidence type="ECO:0000256" key="1">
    <source>
        <dbReference type="SAM" id="Phobius"/>
    </source>
</evidence>
<organism evidence="2 3">
    <name type="scientific">Halomicrobium mukohataei</name>
    <dbReference type="NCBI Taxonomy" id="57705"/>
    <lineage>
        <taxon>Archaea</taxon>
        <taxon>Methanobacteriati</taxon>
        <taxon>Methanobacteriota</taxon>
        <taxon>Stenosarchaea group</taxon>
        <taxon>Halobacteria</taxon>
        <taxon>Halobacteriales</taxon>
        <taxon>Haloarculaceae</taxon>
        <taxon>Halomicrobium</taxon>
    </lineage>
</organism>
<dbReference type="EMBL" id="CP039375">
    <property type="protein sequence ID" value="QCD64381.1"/>
    <property type="molecule type" value="Genomic_DNA"/>
</dbReference>
<protein>
    <submittedName>
        <fullName evidence="2">Uncharacterized protein</fullName>
    </submittedName>
</protein>
<reference evidence="2 3" key="1">
    <citation type="submission" date="2019-04" db="EMBL/GenBank/DDBJ databases">
        <title>Complete genome sequence of Arthrobacter sp. ZXY-2 associated with effective atrazine degradation and salt adaptation.</title>
        <authorList>
            <person name="Zhao X."/>
        </authorList>
    </citation>
    <scope>NUCLEOTIDE SEQUENCE [LARGE SCALE GENOMIC DNA]</scope>
    <source>
        <strain evidence="3">ZP60</strain>
    </source>
</reference>
<accession>A0A4D6KEH8</accession>
<keyword evidence="1" id="KW-0812">Transmembrane</keyword>
<keyword evidence="1" id="KW-1133">Transmembrane helix</keyword>
<sequence>MEFNTTVTAAAFVVLFGVLAGGTITSPMPQTLSFGITGGLLVFGLLVLFVGVKHGEYRASHYSNN</sequence>
<proteinExistence type="predicted"/>